<evidence type="ECO:0000256" key="2">
    <source>
        <dbReference type="ARBA" id="ARBA00004496"/>
    </source>
</evidence>
<keyword evidence="7" id="KW-0472">Membrane</keyword>
<evidence type="ECO:0000256" key="10">
    <source>
        <dbReference type="SAM" id="MobiDB-lite"/>
    </source>
</evidence>
<dbReference type="GO" id="GO:0032456">
    <property type="term" value="P:endocytic recycling"/>
    <property type="evidence" value="ECO:0007669"/>
    <property type="project" value="TreeGrafter"/>
</dbReference>
<dbReference type="PANTHER" id="PTHR45949">
    <property type="entry name" value="SORTING NEXIN-4"/>
    <property type="match status" value="1"/>
</dbReference>
<dbReference type="AlphaFoldDB" id="A0A9W8I8U1"/>
<gene>
    <name evidence="12" type="primary">SNX4</name>
    <name evidence="12" type="ORF">IWW36_001977</name>
</gene>
<evidence type="ECO:0000256" key="6">
    <source>
        <dbReference type="ARBA" id="ARBA00023121"/>
    </source>
</evidence>
<dbReference type="GO" id="GO:0000407">
    <property type="term" value="C:phagophore assembly site"/>
    <property type="evidence" value="ECO:0007669"/>
    <property type="project" value="TreeGrafter"/>
</dbReference>
<comment type="similarity">
    <text evidence="3">Belongs to the sorting nexin family.</text>
</comment>
<evidence type="ECO:0000256" key="7">
    <source>
        <dbReference type="ARBA" id="ARBA00023136"/>
    </source>
</evidence>
<comment type="caution">
    <text evidence="12">The sequence shown here is derived from an EMBL/GenBank/DDBJ whole genome shotgun (WGS) entry which is preliminary data.</text>
</comment>
<dbReference type="InterPro" id="IPR001683">
    <property type="entry name" value="PX_dom"/>
</dbReference>
<dbReference type="Pfam" id="PF00787">
    <property type="entry name" value="PX"/>
    <property type="match status" value="1"/>
</dbReference>
<evidence type="ECO:0000313" key="13">
    <source>
        <dbReference type="Proteomes" id="UP001139887"/>
    </source>
</evidence>
<keyword evidence="4" id="KW-0813">Transport</keyword>
<dbReference type="GO" id="GO:0005769">
    <property type="term" value="C:early endosome"/>
    <property type="evidence" value="ECO:0007669"/>
    <property type="project" value="TreeGrafter"/>
</dbReference>
<keyword evidence="13" id="KW-1185">Reference proteome</keyword>
<feature type="region of interest" description="Disordered" evidence="10">
    <location>
        <begin position="1"/>
        <end position="89"/>
    </location>
</feature>
<dbReference type="GO" id="GO:0015031">
    <property type="term" value="P:protein transport"/>
    <property type="evidence" value="ECO:0007669"/>
    <property type="project" value="TreeGrafter"/>
</dbReference>
<keyword evidence="5" id="KW-0963">Cytoplasm</keyword>
<dbReference type="PANTHER" id="PTHR45949:SF2">
    <property type="entry name" value="SORTING NEXIN-4"/>
    <property type="match status" value="1"/>
</dbReference>
<evidence type="ECO:0000256" key="3">
    <source>
        <dbReference type="ARBA" id="ARBA00010883"/>
    </source>
</evidence>
<dbReference type="Gene3D" id="1.20.1270.60">
    <property type="entry name" value="Arfaptin homology (AH) domain/BAR domain"/>
    <property type="match status" value="1"/>
</dbReference>
<dbReference type="SUPFAM" id="SSF103657">
    <property type="entry name" value="BAR/IMD domain-like"/>
    <property type="match status" value="1"/>
</dbReference>
<proteinExistence type="inferred from homology"/>
<dbReference type="Proteomes" id="UP001139887">
    <property type="component" value="Unassembled WGS sequence"/>
</dbReference>
<evidence type="ECO:0000256" key="8">
    <source>
        <dbReference type="ARBA" id="ARBA00040748"/>
    </source>
</evidence>
<feature type="domain" description="PX" evidence="11">
    <location>
        <begin position="88"/>
        <end position="211"/>
    </location>
</feature>
<sequence>MQDSEYDNVVWDTKVSGDHEASGAFTRQPNIVEENDEHSSNSRAGSGGVDVAYSADTHVPAGHGSYTAGESSKAAQHTTERQDSMDIDTRVTVDQPRKEGEGTSSPFITYLVTTTRTNQETREIRRYALRRRFQDFVWLHDQLKRQFMACVVPPLPDKHRMEYLTGDRFSEEFVGKRKHGLERFLNRVLLHPSLRASHHVTVFLEAKDWSSEYEAKQARSEGSGVLDTLGDTLMNTFSKVRVRDERFAEMRDSVARLEDNLSRTQKLYLRVIKRQQDLHQAYEGLGTGLIDLGDIETGMTLGLVEAGNALKAHHLALKRLAEQTEDLFLGEIEEYISYCEAYLEMLKERDQKQAEFEDLTEYLQQTTAERDRLTNYQSAVGVTAVANFIKGKVRDLRGVDPAVSRQQRIEKLAARIVELESAVDASRDGLEMFSDLVIEDYDVFAHIKEHDFKRAFSALASSHIEFYSKAVDIWRNVIPELEKLPVD</sequence>
<dbReference type="InterPro" id="IPR036871">
    <property type="entry name" value="PX_dom_sf"/>
</dbReference>
<feature type="compositionally biased region" description="Basic and acidic residues" evidence="10">
    <location>
        <begin position="78"/>
        <end position="89"/>
    </location>
</feature>
<evidence type="ECO:0000256" key="1">
    <source>
        <dbReference type="ARBA" id="ARBA00004184"/>
    </source>
</evidence>
<dbReference type="GO" id="GO:0034727">
    <property type="term" value="P:piecemeal microautophagy of the nucleus"/>
    <property type="evidence" value="ECO:0007669"/>
    <property type="project" value="TreeGrafter"/>
</dbReference>
<name>A0A9W8I8U1_9FUNG</name>
<organism evidence="12 13">
    <name type="scientific">Coemansia brasiliensis</name>
    <dbReference type="NCBI Taxonomy" id="2650707"/>
    <lineage>
        <taxon>Eukaryota</taxon>
        <taxon>Fungi</taxon>
        <taxon>Fungi incertae sedis</taxon>
        <taxon>Zoopagomycota</taxon>
        <taxon>Kickxellomycotina</taxon>
        <taxon>Kickxellomycetes</taxon>
        <taxon>Kickxellales</taxon>
        <taxon>Kickxellaceae</taxon>
        <taxon>Coemansia</taxon>
    </lineage>
</organism>
<dbReference type="SMART" id="SM00312">
    <property type="entry name" value="PX"/>
    <property type="match status" value="1"/>
</dbReference>
<protein>
    <recommendedName>
        <fullName evidence="8">Sorting nexin-4</fullName>
    </recommendedName>
    <alternativeName>
        <fullName evidence="9">Autophagy-related protein 24</fullName>
    </alternativeName>
</protein>
<evidence type="ECO:0000256" key="5">
    <source>
        <dbReference type="ARBA" id="ARBA00022490"/>
    </source>
</evidence>
<reference evidence="12" key="1">
    <citation type="submission" date="2022-07" db="EMBL/GenBank/DDBJ databases">
        <title>Phylogenomic reconstructions and comparative analyses of Kickxellomycotina fungi.</title>
        <authorList>
            <person name="Reynolds N.K."/>
            <person name="Stajich J.E."/>
            <person name="Barry K."/>
            <person name="Grigoriev I.V."/>
            <person name="Crous P."/>
            <person name="Smith M.E."/>
        </authorList>
    </citation>
    <scope>NUCLEOTIDE SEQUENCE</scope>
    <source>
        <strain evidence="12">NRRL 1566</strain>
    </source>
</reference>
<dbReference type="OrthoDB" id="205639at2759"/>
<dbReference type="Gene3D" id="3.30.1520.10">
    <property type="entry name" value="Phox-like domain"/>
    <property type="match status" value="1"/>
</dbReference>
<dbReference type="GO" id="GO:0000422">
    <property type="term" value="P:autophagy of mitochondrion"/>
    <property type="evidence" value="ECO:0007669"/>
    <property type="project" value="TreeGrafter"/>
</dbReference>
<dbReference type="EMBL" id="JANBUW010000035">
    <property type="protein sequence ID" value="KAJ2850360.1"/>
    <property type="molecule type" value="Genomic_DNA"/>
</dbReference>
<dbReference type="GO" id="GO:0061709">
    <property type="term" value="P:reticulophagy"/>
    <property type="evidence" value="ECO:0007669"/>
    <property type="project" value="TreeGrafter"/>
</dbReference>
<dbReference type="PROSITE" id="PS50195">
    <property type="entry name" value="PX"/>
    <property type="match status" value="1"/>
</dbReference>
<dbReference type="GO" id="GO:0035091">
    <property type="term" value="F:phosphatidylinositol binding"/>
    <property type="evidence" value="ECO:0007669"/>
    <property type="project" value="InterPro"/>
</dbReference>
<keyword evidence="6" id="KW-0446">Lipid-binding</keyword>
<evidence type="ECO:0000256" key="4">
    <source>
        <dbReference type="ARBA" id="ARBA00022448"/>
    </source>
</evidence>
<dbReference type="SUPFAM" id="SSF64268">
    <property type="entry name" value="PX domain"/>
    <property type="match status" value="1"/>
</dbReference>
<feature type="compositionally biased region" description="Polar residues" evidence="10">
    <location>
        <begin position="68"/>
        <end position="77"/>
    </location>
</feature>
<comment type="subcellular location">
    <subcellularLocation>
        <location evidence="2">Cytoplasm</location>
    </subcellularLocation>
    <subcellularLocation>
        <location evidence="1">Endomembrane system</location>
        <topology evidence="1">Peripheral membrane protein</topology>
    </subcellularLocation>
</comment>
<evidence type="ECO:0000259" key="11">
    <source>
        <dbReference type="PROSITE" id="PS50195"/>
    </source>
</evidence>
<accession>A0A9W8I8U1</accession>
<evidence type="ECO:0000313" key="12">
    <source>
        <dbReference type="EMBL" id="KAJ2850360.1"/>
    </source>
</evidence>
<evidence type="ECO:0000256" key="9">
    <source>
        <dbReference type="ARBA" id="ARBA00041273"/>
    </source>
</evidence>
<dbReference type="InterPro" id="IPR027267">
    <property type="entry name" value="AH/BAR_dom_sf"/>
</dbReference>